<keyword evidence="1" id="KW-0175">Coiled coil</keyword>
<keyword evidence="3" id="KW-1185">Reference proteome</keyword>
<evidence type="ECO:0000256" key="1">
    <source>
        <dbReference type="SAM" id="Coils"/>
    </source>
</evidence>
<sequence>MYSKQKNQTGKPEWVSSFVDQDRYKLSQAELMQKKISLMSKHRMEAKDQWQQVQEKLKNNVMDDDTQKIYLTALHSKGLNNSTSKRKNLTQMIEWEKSERAHSQCQFKPDILEQAKMLLLESERGQQNQDPNFLNKIKQDLEETKSFVAKAQRLKKPEKILKAQQEKSVDKIKQEIKKSTTKQNQINQEKSQTQENYGFNGMKNLDNVISFLENTLNSQEVQISSLKEENPFRNAALTDTKTIYSEIPNLSANNTQNKFYQKEQNCFAQQNILNQDVKQQNIQYQNKENDITNYRISKDDFSNLNQSEIPKNDIPKYEQFKKEIMKIEEQQPTHSVQQRLNFDKVHFTIKNEQSFDDNIDQLRQLLEQTRQELNQMNLQDSSIMEYDNSQREINIQLNQIEPLHQQHINYQKIHRKYKNCDTFDINDHLM</sequence>
<accession>A0A8S1PFS5</accession>
<comment type="caution">
    <text evidence="2">The sequence shown here is derived from an EMBL/GenBank/DDBJ whole genome shotgun (WGS) entry which is preliminary data.</text>
</comment>
<organism evidence="2 3">
    <name type="scientific">Paramecium primaurelia</name>
    <dbReference type="NCBI Taxonomy" id="5886"/>
    <lineage>
        <taxon>Eukaryota</taxon>
        <taxon>Sar</taxon>
        <taxon>Alveolata</taxon>
        <taxon>Ciliophora</taxon>
        <taxon>Intramacronucleata</taxon>
        <taxon>Oligohymenophorea</taxon>
        <taxon>Peniculida</taxon>
        <taxon>Parameciidae</taxon>
        <taxon>Paramecium</taxon>
    </lineage>
</organism>
<protein>
    <submittedName>
        <fullName evidence="2">Uncharacterized protein</fullName>
    </submittedName>
</protein>
<gene>
    <name evidence="2" type="ORF">PPRIM_AZ9-3.1.T1170055</name>
</gene>
<proteinExistence type="predicted"/>
<dbReference type="AlphaFoldDB" id="A0A8S1PFS5"/>
<dbReference type="EMBL" id="CAJJDM010000120">
    <property type="protein sequence ID" value="CAD8101955.1"/>
    <property type="molecule type" value="Genomic_DNA"/>
</dbReference>
<dbReference type="Proteomes" id="UP000688137">
    <property type="component" value="Unassembled WGS sequence"/>
</dbReference>
<feature type="coiled-coil region" evidence="1">
    <location>
        <begin position="352"/>
        <end position="379"/>
    </location>
</feature>
<reference evidence="2" key="1">
    <citation type="submission" date="2021-01" db="EMBL/GenBank/DDBJ databases">
        <authorList>
            <consortium name="Genoscope - CEA"/>
            <person name="William W."/>
        </authorList>
    </citation>
    <scope>NUCLEOTIDE SEQUENCE</scope>
</reference>
<name>A0A8S1PFS5_PARPR</name>
<feature type="coiled-coil region" evidence="1">
    <location>
        <begin position="162"/>
        <end position="229"/>
    </location>
</feature>
<evidence type="ECO:0000313" key="2">
    <source>
        <dbReference type="EMBL" id="CAD8101955.1"/>
    </source>
</evidence>
<dbReference type="OMA" id="CQFKPDI"/>
<evidence type="ECO:0000313" key="3">
    <source>
        <dbReference type="Proteomes" id="UP000688137"/>
    </source>
</evidence>